<reference evidence="2" key="1">
    <citation type="journal article" date="2021" name="PeerJ">
        <title>Extensive microbial diversity within the chicken gut microbiome revealed by metagenomics and culture.</title>
        <authorList>
            <person name="Gilroy R."/>
            <person name="Ravi A."/>
            <person name="Getino M."/>
            <person name="Pursley I."/>
            <person name="Horton D.L."/>
            <person name="Alikhan N.F."/>
            <person name="Baker D."/>
            <person name="Gharbi K."/>
            <person name="Hall N."/>
            <person name="Watson M."/>
            <person name="Adriaenssens E.M."/>
            <person name="Foster-Nyarko E."/>
            <person name="Jarju S."/>
            <person name="Secka A."/>
            <person name="Antonio M."/>
            <person name="Oren A."/>
            <person name="Chaudhuri R.R."/>
            <person name="La Ragione R."/>
            <person name="Hildebrand F."/>
            <person name="Pallen M.J."/>
        </authorList>
    </citation>
    <scope>NUCLEOTIDE SEQUENCE</scope>
    <source>
        <strain evidence="2">ChiHjej13B12-4958</strain>
    </source>
</reference>
<reference evidence="2" key="2">
    <citation type="submission" date="2021-04" db="EMBL/GenBank/DDBJ databases">
        <authorList>
            <person name="Gilroy R."/>
        </authorList>
    </citation>
    <scope>NUCLEOTIDE SEQUENCE</scope>
    <source>
        <strain evidence="2">ChiHjej13B12-4958</strain>
    </source>
</reference>
<evidence type="ECO:0000313" key="3">
    <source>
        <dbReference type="Proteomes" id="UP000823858"/>
    </source>
</evidence>
<gene>
    <name evidence="2" type="ORF">H9751_08380</name>
</gene>
<dbReference type="EMBL" id="DWVP01000020">
    <property type="protein sequence ID" value="HJC85544.1"/>
    <property type="molecule type" value="Genomic_DNA"/>
</dbReference>
<dbReference type="PANTHER" id="PTHR37305:SF1">
    <property type="entry name" value="MEMBRANE PROTEIN"/>
    <property type="match status" value="1"/>
</dbReference>
<sequence>MLLNTIRSEWLKIRSTKSVYWTTVLVAVIVWGLGAIMAWASGFSLQTALDDGEMDVVASMVETMSVSGAIFAFPVFGLMIILIQAVLLVTGEYGNGTAKSNVLAAPKRWQLPVAKWIVYGLIAAVVTVIVSVVSVYLYKWVAGLQIEDTSVLDGMSMSADDAWNVVARMTLFSVLGVGLAIGAAYLLRHTAGAMAVVLLWSLVLEDLVNFIPKVSDEIYPYMPFLNMRSAVNLNDVNNAAWGQGGSMIYFAAIALVVFLAGLVALRRRDA</sequence>
<organism evidence="2 3">
    <name type="scientific">Candidatus Corynebacterium faecigallinarum</name>
    <dbReference type="NCBI Taxonomy" id="2838528"/>
    <lineage>
        <taxon>Bacteria</taxon>
        <taxon>Bacillati</taxon>
        <taxon>Actinomycetota</taxon>
        <taxon>Actinomycetes</taxon>
        <taxon>Mycobacteriales</taxon>
        <taxon>Corynebacteriaceae</taxon>
        <taxon>Corynebacterium</taxon>
    </lineage>
</organism>
<comment type="caution">
    <text evidence="2">The sequence shown here is derived from an EMBL/GenBank/DDBJ whole genome shotgun (WGS) entry which is preliminary data.</text>
</comment>
<feature type="transmembrane region" description="Helical" evidence="1">
    <location>
        <begin position="116"/>
        <end position="138"/>
    </location>
</feature>
<proteinExistence type="predicted"/>
<feature type="transmembrane region" description="Helical" evidence="1">
    <location>
        <begin position="194"/>
        <end position="212"/>
    </location>
</feature>
<dbReference type="AlphaFoldDB" id="A0A9D2TQZ8"/>
<feature type="transmembrane region" description="Helical" evidence="1">
    <location>
        <begin position="247"/>
        <end position="265"/>
    </location>
</feature>
<feature type="transmembrane region" description="Helical" evidence="1">
    <location>
        <begin position="165"/>
        <end position="187"/>
    </location>
</feature>
<evidence type="ECO:0000256" key="1">
    <source>
        <dbReference type="SAM" id="Phobius"/>
    </source>
</evidence>
<accession>A0A9D2TQZ8</accession>
<keyword evidence="1" id="KW-0472">Membrane</keyword>
<keyword evidence="1" id="KW-0812">Transmembrane</keyword>
<dbReference type="Pfam" id="PF12730">
    <property type="entry name" value="ABC2_membrane_4"/>
    <property type="match status" value="1"/>
</dbReference>
<keyword evidence="1" id="KW-1133">Transmembrane helix</keyword>
<dbReference type="Proteomes" id="UP000823858">
    <property type="component" value="Unassembled WGS sequence"/>
</dbReference>
<feature type="transmembrane region" description="Helical" evidence="1">
    <location>
        <begin position="20"/>
        <end position="45"/>
    </location>
</feature>
<evidence type="ECO:0000313" key="2">
    <source>
        <dbReference type="EMBL" id="HJC85544.1"/>
    </source>
</evidence>
<protein>
    <submittedName>
        <fullName evidence="2">ABC transporter permease</fullName>
    </submittedName>
</protein>
<feature type="transmembrane region" description="Helical" evidence="1">
    <location>
        <begin position="65"/>
        <end position="89"/>
    </location>
</feature>
<name>A0A9D2TQZ8_9CORY</name>
<dbReference type="PANTHER" id="PTHR37305">
    <property type="entry name" value="INTEGRAL MEMBRANE PROTEIN-RELATED"/>
    <property type="match status" value="1"/>
</dbReference>